<sequence>MPVTTEPTGSDTTAQGQGGTPTLGKVWASSQQGYGEVRPATVFNGGDPTGLVENITWSSWGGSQATGTGTGSYEAPGQSVADSTQQQATIVAFNLGTCDGQLMYQAIEWYYPQHGETFHPDRYINICTGDYVGQG</sequence>
<evidence type="ECO:0000313" key="3">
    <source>
        <dbReference type="Proteomes" id="UP000186218"/>
    </source>
</evidence>
<evidence type="ECO:0000256" key="1">
    <source>
        <dbReference type="SAM" id="MobiDB-lite"/>
    </source>
</evidence>
<feature type="region of interest" description="Disordered" evidence="1">
    <location>
        <begin position="61"/>
        <end position="80"/>
    </location>
</feature>
<accession>A0A1N7GHA2</accession>
<dbReference type="AlphaFoldDB" id="A0A1N7GHA2"/>
<dbReference type="STRING" id="1344003.SAMN05445060_2782"/>
<protein>
    <submittedName>
        <fullName evidence="2">Uncharacterized protein</fullName>
    </submittedName>
</protein>
<organism evidence="2 3">
    <name type="scientific">Williamsia sterculiae</name>
    <dbReference type="NCBI Taxonomy" id="1344003"/>
    <lineage>
        <taxon>Bacteria</taxon>
        <taxon>Bacillati</taxon>
        <taxon>Actinomycetota</taxon>
        <taxon>Actinomycetes</taxon>
        <taxon>Mycobacteriales</taxon>
        <taxon>Nocardiaceae</taxon>
        <taxon>Williamsia</taxon>
    </lineage>
</organism>
<name>A0A1N7GHA2_9NOCA</name>
<dbReference type="Proteomes" id="UP000186218">
    <property type="component" value="Unassembled WGS sequence"/>
</dbReference>
<proteinExistence type="predicted"/>
<feature type="compositionally biased region" description="Polar residues" evidence="1">
    <location>
        <begin position="1"/>
        <end position="15"/>
    </location>
</feature>
<feature type="region of interest" description="Disordered" evidence="1">
    <location>
        <begin position="1"/>
        <end position="30"/>
    </location>
</feature>
<reference evidence="2 3" key="1">
    <citation type="submission" date="2017-01" db="EMBL/GenBank/DDBJ databases">
        <authorList>
            <person name="Mah S.A."/>
            <person name="Swanson W.J."/>
            <person name="Moy G.W."/>
            <person name="Vacquier V.D."/>
        </authorList>
    </citation>
    <scope>NUCLEOTIDE SEQUENCE [LARGE SCALE GENOMIC DNA]</scope>
    <source>
        <strain evidence="2 3">CPCC 203464</strain>
    </source>
</reference>
<evidence type="ECO:0000313" key="2">
    <source>
        <dbReference type="EMBL" id="SIS11920.1"/>
    </source>
</evidence>
<dbReference type="EMBL" id="FTNT01000008">
    <property type="protein sequence ID" value="SIS11920.1"/>
    <property type="molecule type" value="Genomic_DNA"/>
</dbReference>
<keyword evidence="3" id="KW-1185">Reference proteome</keyword>
<gene>
    <name evidence="2" type="ORF">SAMN05445060_2782</name>
</gene>